<dbReference type="InterPro" id="IPR011051">
    <property type="entry name" value="RmlC_Cupin_sf"/>
</dbReference>
<evidence type="ECO:0000313" key="4">
    <source>
        <dbReference type="Proteomes" id="UP000199398"/>
    </source>
</evidence>
<dbReference type="InterPro" id="IPR013096">
    <property type="entry name" value="Cupin_2"/>
</dbReference>
<evidence type="ECO:0000313" key="2">
    <source>
        <dbReference type="EMBL" id="RKT87256.1"/>
    </source>
</evidence>
<dbReference type="RefSeq" id="WP_093148847.1">
    <property type="nucleotide sequence ID" value="NZ_FOUP01000002.1"/>
</dbReference>
<protein>
    <submittedName>
        <fullName evidence="3">Cupin domain-containing protein</fullName>
    </submittedName>
</protein>
<evidence type="ECO:0000313" key="3">
    <source>
        <dbReference type="EMBL" id="SFN03580.1"/>
    </source>
</evidence>
<dbReference type="EMBL" id="FOUP01000002">
    <property type="protein sequence ID" value="SFN03580.1"/>
    <property type="molecule type" value="Genomic_DNA"/>
</dbReference>
<dbReference type="Gene3D" id="2.60.120.10">
    <property type="entry name" value="Jelly Rolls"/>
    <property type="match status" value="1"/>
</dbReference>
<sequence length="128" mass="14014">MIVSRTHDGLTETFDGELGNAVWRCLGRRGMLFSECESFDFVRLAPGAALDERGRGDIEEAWFVLRGSGEFVADGEAPLQLREGELVLCSHGTGGRWRATADSPLELLVLALMPAAVSRRLPRRTPAD</sequence>
<reference evidence="2 5" key="2">
    <citation type="submission" date="2018-10" db="EMBL/GenBank/DDBJ databases">
        <title>Sequencing the genomes of 1000 actinobacteria strains.</title>
        <authorList>
            <person name="Klenk H.-P."/>
        </authorList>
    </citation>
    <scope>NUCLEOTIDE SEQUENCE [LARGE SCALE GENOMIC DNA]</scope>
    <source>
        <strain evidence="2 5">DSM 45119</strain>
    </source>
</reference>
<gene>
    <name evidence="2" type="ORF">ATL45_5656</name>
    <name evidence="3" type="ORF">SAMN05421805_102331</name>
</gene>
<accession>A0A1I4VQX3</accession>
<dbReference type="OrthoDB" id="3625987at2"/>
<keyword evidence="5" id="KW-1185">Reference proteome</keyword>
<evidence type="ECO:0000313" key="5">
    <source>
        <dbReference type="Proteomes" id="UP000270697"/>
    </source>
</evidence>
<reference evidence="3 4" key="1">
    <citation type="submission" date="2016-10" db="EMBL/GenBank/DDBJ databases">
        <authorList>
            <person name="de Groot N.N."/>
        </authorList>
    </citation>
    <scope>NUCLEOTIDE SEQUENCE [LARGE SCALE GENOMIC DNA]</scope>
    <source>
        <strain evidence="3 4">CPCC 201259</strain>
    </source>
</reference>
<dbReference type="Pfam" id="PF07883">
    <property type="entry name" value="Cupin_2"/>
    <property type="match status" value="1"/>
</dbReference>
<proteinExistence type="predicted"/>
<dbReference type="STRING" id="455193.SAMN05421805_102331"/>
<organism evidence="3 4">
    <name type="scientific">Saccharopolyspora antimicrobica</name>
    <dbReference type="NCBI Taxonomy" id="455193"/>
    <lineage>
        <taxon>Bacteria</taxon>
        <taxon>Bacillati</taxon>
        <taxon>Actinomycetota</taxon>
        <taxon>Actinomycetes</taxon>
        <taxon>Pseudonocardiales</taxon>
        <taxon>Pseudonocardiaceae</taxon>
        <taxon>Saccharopolyspora</taxon>
    </lineage>
</organism>
<evidence type="ECO:0000259" key="1">
    <source>
        <dbReference type="Pfam" id="PF07883"/>
    </source>
</evidence>
<dbReference type="EMBL" id="RBXX01000002">
    <property type="protein sequence ID" value="RKT87256.1"/>
    <property type="molecule type" value="Genomic_DNA"/>
</dbReference>
<name>A0A1I4VQX3_9PSEU</name>
<dbReference type="Proteomes" id="UP000270697">
    <property type="component" value="Unassembled WGS sequence"/>
</dbReference>
<dbReference type="CDD" id="cd02208">
    <property type="entry name" value="cupin_RmlC-like"/>
    <property type="match status" value="1"/>
</dbReference>
<dbReference type="SUPFAM" id="SSF51182">
    <property type="entry name" value="RmlC-like cupins"/>
    <property type="match status" value="1"/>
</dbReference>
<feature type="domain" description="Cupin type-2" evidence="1">
    <location>
        <begin position="41"/>
        <end position="109"/>
    </location>
</feature>
<dbReference type="Proteomes" id="UP000199398">
    <property type="component" value="Unassembled WGS sequence"/>
</dbReference>
<dbReference type="AlphaFoldDB" id="A0A1I4VQX3"/>
<dbReference type="InterPro" id="IPR014710">
    <property type="entry name" value="RmlC-like_jellyroll"/>
</dbReference>